<dbReference type="Proteomes" id="UP000614601">
    <property type="component" value="Unassembled WGS sequence"/>
</dbReference>
<dbReference type="EMBL" id="CAJFDH010000002">
    <property type="protein sequence ID" value="CAD5209164.1"/>
    <property type="molecule type" value="Genomic_DNA"/>
</dbReference>
<dbReference type="SUPFAM" id="SSF56436">
    <property type="entry name" value="C-type lectin-like"/>
    <property type="match status" value="1"/>
</dbReference>
<gene>
    <name evidence="2" type="ORF">BOKJ2_LOCUS2543</name>
</gene>
<evidence type="ECO:0000313" key="3">
    <source>
        <dbReference type="Proteomes" id="UP000614601"/>
    </source>
</evidence>
<dbReference type="InterPro" id="IPR016187">
    <property type="entry name" value="CTDL_fold"/>
</dbReference>
<evidence type="ECO:0000256" key="1">
    <source>
        <dbReference type="SAM" id="SignalP"/>
    </source>
</evidence>
<dbReference type="EMBL" id="CAJFCW020000002">
    <property type="protein sequence ID" value="CAG9088634.1"/>
    <property type="molecule type" value="Genomic_DNA"/>
</dbReference>
<proteinExistence type="predicted"/>
<dbReference type="Proteomes" id="UP000783686">
    <property type="component" value="Unassembled WGS sequence"/>
</dbReference>
<evidence type="ECO:0000313" key="2">
    <source>
        <dbReference type="EMBL" id="CAD5209164.1"/>
    </source>
</evidence>
<accession>A0A811K0Z6</accession>
<reference evidence="2" key="1">
    <citation type="submission" date="2020-09" db="EMBL/GenBank/DDBJ databases">
        <authorList>
            <person name="Kikuchi T."/>
        </authorList>
    </citation>
    <scope>NUCLEOTIDE SEQUENCE</scope>
    <source>
        <strain evidence="2">SH1</strain>
    </source>
</reference>
<dbReference type="AlphaFoldDB" id="A0A811K0Z6"/>
<feature type="signal peptide" evidence="1">
    <location>
        <begin position="1"/>
        <end position="15"/>
    </location>
</feature>
<sequence length="164" mass="18443">MNVVVFCLVVAYCYALRDTFELTYDSNEPIEIITTTRGRTYTHTNETSSIELADIVCKGYGQRSASFEDEDADMTVYNYMTDLFPGKIFGIGLSVVPGNKFKWDDNTKFKYNRAENVPGTDKKIFYGMTMKNTDNPGSWTGFFGDAEVAGHICQKVDKSPSDIL</sequence>
<feature type="chain" id="PRO_5036408234" description="C-type lectin domain-containing protein" evidence="1">
    <location>
        <begin position="16"/>
        <end position="164"/>
    </location>
</feature>
<keyword evidence="3" id="KW-1185">Reference proteome</keyword>
<keyword evidence="1" id="KW-0732">Signal</keyword>
<protein>
    <recommendedName>
        <fullName evidence="4">C-type lectin domain-containing protein</fullName>
    </recommendedName>
</protein>
<evidence type="ECO:0008006" key="4">
    <source>
        <dbReference type="Google" id="ProtNLM"/>
    </source>
</evidence>
<organism evidence="2 3">
    <name type="scientific">Bursaphelenchus okinawaensis</name>
    <dbReference type="NCBI Taxonomy" id="465554"/>
    <lineage>
        <taxon>Eukaryota</taxon>
        <taxon>Metazoa</taxon>
        <taxon>Ecdysozoa</taxon>
        <taxon>Nematoda</taxon>
        <taxon>Chromadorea</taxon>
        <taxon>Rhabditida</taxon>
        <taxon>Tylenchina</taxon>
        <taxon>Tylenchomorpha</taxon>
        <taxon>Aphelenchoidea</taxon>
        <taxon>Aphelenchoididae</taxon>
        <taxon>Bursaphelenchus</taxon>
    </lineage>
</organism>
<name>A0A811K0Z6_9BILA</name>
<dbReference type="Gene3D" id="3.10.100.10">
    <property type="entry name" value="Mannose-Binding Protein A, subunit A"/>
    <property type="match status" value="1"/>
</dbReference>
<dbReference type="InterPro" id="IPR016186">
    <property type="entry name" value="C-type_lectin-like/link_sf"/>
</dbReference>
<comment type="caution">
    <text evidence="2">The sequence shown here is derived from an EMBL/GenBank/DDBJ whole genome shotgun (WGS) entry which is preliminary data.</text>
</comment>